<proteinExistence type="predicted"/>
<comment type="caution">
    <text evidence="1">The sequence shown here is derived from an EMBL/GenBank/DDBJ whole genome shotgun (WGS) entry which is preliminary data.</text>
</comment>
<dbReference type="Proteomes" id="UP001165186">
    <property type="component" value="Unassembled WGS sequence"/>
</dbReference>
<organism evidence="1 2">
    <name type="scientific">Neofusicoccum parvum</name>
    <dbReference type="NCBI Taxonomy" id="310453"/>
    <lineage>
        <taxon>Eukaryota</taxon>
        <taxon>Fungi</taxon>
        <taxon>Dikarya</taxon>
        <taxon>Ascomycota</taxon>
        <taxon>Pezizomycotina</taxon>
        <taxon>Dothideomycetes</taxon>
        <taxon>Dothideomycetes incertae sedis</taxon>
        <taxon>Botryosphaeriales</taxon>
        <taxon>Botryosphaeriaceae</taxon>
        <taxon>Neofusicoccum</taxon>
    </lineage>
</organism>
<reference evidence="1" key="1">
    <citation type="submission" date="2024-09" db="EMBL/GenBank/DDBJ databases">
        <title>Draft Genome Sequences of Neofusicoccum parvum.</title>
        <authorList>
            <person name="Ashida A."/>
            <person name="Camagna M."/>
            <person name="Tanaka A."/>
            <person name="Takemoto D."/>
        </authorList>
    </citation>
    <scope>NUCLEOTIDE SEQUENCE</scope>
    <source>
        <strain evidence="1">PPO83</strain>
    </source>
</reference>
<accession>A0ACB5RQB6</accession>
<dbReference type="EMBL" id="BSXG01000003">
    <property type="protein sequence ID" value="GME22673.1"/>
    <property type="molecule type" value="Genomic_DNA"/>
</dbReference>
<gene>
    <name evidence="1" type="primary">g2417</name>
    <name evidence="1" type="ORF">NpPPO83_00002417</name>
</gene>
<name>A0ACB5RQB6_9PEZI</name>
<keyword evidence="2" id="KW-1185">Reference proteome</keyword>
<evidence type="ECO:0000313" key="2">
    <source>
        <dbReference type="Proteomes" id="UP001165186"/>
    </source>
</evidence>
<evidence type="ECO:0000313" key="1">
    <source>
        <dbReference type="EMBL" id="GME22673.1"/>
    </source>
</evidence>
<protein>
    <submittedName>
        <fullName evidence="1">Carbohydrate-binding wsc</fullName>
    </submittedName>
</protein>
<sequence>MIDTVTRVANNVNWLTVTANNPTVWVDVTSIVYRTPNADARTVTSLFTQPRITATETFIDTFTTTVYPPGSPICNAEVVTPTQRVESQLTGSNTGFTIPSPTSGALNFYAGNQATQASQANRGFPTLVVSGSTVSPGASGTGTTLSTVANGQTYTDPDGATYMIECNIDRYGSDINYFYHPTLESCIARCEATASCRQLSWTIPPSTGGDGTCYLKSSSTGAQQTSATIWGARKLTDATTTTTTSSAASASATPVVCPASDGSTYAVPGTGASFKVFCGTDNNGANMDGNPRWAQTARQPEEMMALCDATPGCRFVSLNGNAAYFKSAVGANFANANVVGLQKISGSGVTRKRGRVRSVERAGGRGGRE</sequence>